<feature type="region of interest" description="Disordered" evidence="1">
    <location>
        <begin position="36"/>
        <end position="61"/>
    </location>
</feature>
<comment type="caution">
    <text evidence="2">The sequence shown here is derived from an EMBL/GenBank/DDBJ whole genome shotgun (WGS) entry which is preliminary data.</text>
</comment>
<protein>
    <submittedName>
        <fullName evidence="2">Uncharacterized protein</fullName>
    </submittedName>
</protein>
<gene>
    <name evidence="2" type="ORF">V5O48_015103</name>
</gene>
<evidence type="ECO:0000313" key="3">
    <source>
        <dbReference type="Proteomes" id="UP001465976"/>
    </source>
</evidence>
<proteinExistence type="predicted"/>
<evidence type="ECO:0000256" key="1">
    <source>
        <dbReference type="SAM" id="MobiDB-lite"/>
    </source>
</evidence>
<dbReference type="EMBL" id="JBAHYK010001741">
    <property type="protein sequence ID" value="KAL0566891.1"/>
    <property type="molecule type" value="Genomic_DNA"/>
</dbReference>
<feature type="region of interest" description="Disordered" evidence="1">
    <location>
        <begin position="1"/>
        <end position="21"/>
    </location>
</feature>
<keyword evidence="3" id="KW-1185">Reference proteome</keyword>
<name>A0ABR3EVQ8_9AGAR</name>
<accession>A0ABR3EVQ8</accession>
<dbReference type="Proteomes" id="UP001465976">
    <property type="component" value="Unassembled WGS sequence"/>
</dbReference>
<evidence type="ECO:0000313" key="2">
    <source>
        <dbReference type="EMBL" id="KAL0566891.1"/>
    </source>
</evidence>
<sequence>TGDVELGVEVTGDYSEHDVGSGRDVGLGVAVAVAPDAVEESDSAGEDKDGSKHGAGSGSDFEDKGFKILSVHLAGEAALPDSDDDNDDDTLSLAWEASVRA</sequence>
<organism evidence="2 3">
    <name type="scientific">Marasmius crinis-equi</name>
    <dbReference type="NCBI Taxonomy" id="585013"/>
    <lineage>
        <taxon>Eukaryota</taxon>
        <taxon>Fungi</taxon>
        <taxon>Dikarya</taxon>
        <taxon>Basidiomycota</taxon>
        <taxon>Agaricomycotina</taxon>
        <taxon>Agaricomycetes</taxon>
        <taxon>Agaricomycetidae</taxon>
        <taxon>Agaricales</taxon>
        <taxon>Marasmiineae</taxon>
        <taxon>Marasmiaceae</taxon>
        <taxon>Marasmius</taxon>
    </lineage>
</organism>
<feature type="non-terminal residue" evidence="2">
    <location>
        <position position="1"/>
    </location>
</feature>
<reference evidence="2 3" key="1">
    <citation type="submission" date="2024-02" db="EMBL/GenBank/DDBJ databases">
        <title>A draft genome for the cacao thread blight pathogen Marasmius crinis-equi.</title>
        <authorList>
            <person name="Cohen S.P."/>
            <person name="Baruah I.K."/>
            <person name="Amoako-Attah I."/>
            <person name="Bukari Y."/>
            <person name="Meinhardt L.W."/>
            <person name="Bailey B.A."/>
        </authorList>
    </citation>
    <scope>NUCLEOTIDE SEQUENCE [LARGE SCALE GENOMIC DNA]</scope>
    <source>
        <strain evidence="2 3">GH-76</strain>
    </source>
</reference>